<organism evidence="2 3">
    <name type="scientific">Candidatus Portnoybacteria bacterium CG_4_10_14_0_2_um_filter_44_20</name>
    <dbReference type="NCBI Taxonomy" id="1974799"/>
    <lineage>
        <taxon>Bacteria</taxon>
        <taxon>Candidatus Portnoyibacteriota</taxon>
    </lineage>
</organism>
<name>A0A2M7UK00_9BACT</name>
<dbReference type="Pfam" id="PF13229">
    <property type="entry name" value="Beta_helix"/>
    <property type="match status" value="1"/>
</dbReference>
<proteinExistence type="predicted"/>
<sequence length="126" mass="13891">PVSDSVFTENTKGIVIDGADSHPIIRDSEFRGADHRGTGIEISGKAAPIISSNNFYNLNYPIVLKSSYPVFSENLISNNRYNGVYVDCNSLFTQDANWQNGLTYILMSNYNYYPTVASGAVLTIEP</sequence>
<dbReference type="InterPro" id="IPR011050">
    <property type="entry name" value="Pectin_lyase_fold/virulence"/>
</dbReference>
<feature type="non-terminal residue" evidence="2">
    <location>
        <position position="1"/>
    </location>
</feature>
<dbReference type="Gene3D" id="2.160.20.10">
    <property type="entry name" value="Single-stranded right-handed beta-helix, Pectin lyase-like"/>
    <property type="match status" value="1"/>
</dbReference>
<dbReference type="SUPFAM" id="SSF51126">
    <property type="entry name" value="Pectin lyase-like"/>
    <property type="match status" value="1"/>
</dbReference>
<feature type="non-terminal residue" evidence="2">
    <location>
        <position position="126"/>
    </location>
</feature>
<accession>A0A2M7UK00</accession>
<evidence type="ECO:0000313" key="3">
    <source>
        <dbReference type="Proteomes" id="UP000229805"/>
    </source>
</evidence>
<dbReference type="EMBL" id="PFOG01000050">
    <property type="protein sequence ID" value="PIZ71548.1"/>
    <property type="molecule type" value="Genomic_DNA"/>
</dbReference>
<dbReference type="AlphaFoldDB" id="A0A2M7UK00"/>
<gene>
    <name evidence="2" type="ORF">COY11_01210</name>
</gene>
<dbReference type="InterPro" id="IPR039448">
    <property type="entry name" value="Beta_helix"/>
</dbReference>
<dbReference type="Proteomes" id="UP000229805">
    <property type="component" value="Unassembled WGS sequence"/>
</dbReference>
<evidence type="ECO:0000259" key="1">
    <source>
        <dbReference type="Pfam" id="PF13229"/>
    </source>
</evidence>
<feature type="domain" description="Right handed beta helix" evidence="1">
    <location>
        <begin position="3"/>
        <end position="91"/>
    </location>
</feature>
<reference evidence="3" key="1">
    <citation type="submission" date="2017-09" db="EMBL/GenBank/DDBJ databases">
        <title>Depth-based differentiation of microbial function through sediment-hosted aquifers and enrichment of novel symbionts in the deep terrestrial subsurface.</title>
        <authorList>
            <person name="Probst A.J."/>
            <person name="Ladd B."/>
            <person name="Jarett J.K."/>
            <person name="Geller-Mcgrath D.E."/>
            <person name="Sieber C.M.K."/>
            <person name="Emerson J.B."/>
            <person name="Anantharaman K."/>
            <person name="Thomas B.C."/>
            <person name="Malmstrom R."/>
            <person name="Stieglmeier M."/>
            <person name="Klingl A."/>
            <person name="Woyke T."/>
            <person name="Ryan C.M."/>
            <person name="Banfield J.F."/>
        </authorList>
    </citation>
    <scope>NUCLEOTIDE SEQUENCE [LARGE SCALE GENOMIC DNA]</scope>
</reference>
<dbReference type="InterPro" id="IPR012334">
    <property type="entry name" value="Pectin_lyas_fold"/>
</dbReference>
<evidence type="ECO:0000313" key="2">
    <source>
        <dbReference type="EMBL" id="PIZ71548.1"/>
    </source>
</evidence>
<protein>
    <recommendedName>
        <fullName evidence="1">Right handed beta helix domain-containing protein</fullName>
    </recommendedName>
</protein>
<comment type="caution">
    <text evidence="2">The sequence shown here is derived from an EMBL/GenBank/DDBJ whole genome shotgun (WGS) entry which is preliminary data.</text>
</comment>